<evidence type="ECO:0000313" key="3">
    <source>
        <dbReference type="Proteomes" id="UP000637628"/>
    </source>
</evidence>
<proteinExistence type="predicted"/>
<dbReference type="Proteomes" id="UP000637628">
    <property type="component" value="Unassembled WGS sequence"/>
</dbReference>
<keyword evidence="3" id="KW-1185">Reference proteome</keyword>
<accession>A0ABQ3YSH0</accession>
<reference evidence="2 3" key="1">
    <citation type="submission" date="2021-01" db="EMBL/GenBank/DDBJ databases">
        <title>Whole genome shotgun sequence of Actinoplanes durhamensis NBRC 14914.</title>
        <authorList>
            <person name="Komaki H."/>
            <person name="Tamura T."/>
        </authorList>
    </citation>
    <scope>NUCLEOTIDE SEQUENCE [LARGE SCALE GENOMIC DNA]</scope>
    <source>
        <strain evidence="2 3">NBRC 14914</strain>
    </source>
</reference>
<feature type="compositionally biased region" description="Basic and acidic residues" evidence="1">
    <location>
        <begin position="39"/>
        <end position="51"/>
    </location>
</feature>
<gene>
    <name evidence="2" type="ORF">Adu01nite_18630</name>
</gene>
<sequence length="109" mass="11440">MTVWPAARSRPASPVKGATSPIDPDVTIKTRTPTILAPDRGRPGPGRDELRLGGAAGRVRRKALKNADRWEPAGALGLAVVAVDRGGDHQELGEAAAGHRVGRARRPSL</sequence>
<organism evidence="2 3">
    <name type="scientific">Paractinoplanes durhamensis</name>
    <dbReference type="NCBI Taxonomy" id="113563"/>
    <lineage>
        <taxon>Bacteria</taxon>
        <taxon>Bacillati</taxon>
        <taxon>Actinomycetota</taxon>
        <taxon>Actinomycetes</taxon>
        <taxon>Micromonosporales</taxon>
        <taxon>Micromonosporaceae</taxon>
        <taxon>Paractinoplanes</taxon>
    </lineage>
</organism>
<evidence type="ECO:0000256" key="1">
    <source>
        <dbReference type="SAM" id="MobiDB-lite"/>
    </source>
</evidence>
<feature type="region of interest" description="Disordered" evidence="1">
    <location>
        <begin position="1"/>
        <end position="53"/>
    </location>
</feature>
<name>A0ABQ3YSH0_9ACTN</name>
<evidence type="ECO:0000313" key="2">
    <source>
        <dbReference type="EMBL" id="GIE00513.1"/>
    </source>
</evidence>
<comment type="caution">
    <text evidence="2">The sequence shown here is derived from an EMBL/GenBank/DDBJ whole genome shotgun (WGS) entry which is preliminary data.</text>
</comment>
<dbReference type="EMBL" id="BOML01000017">
    <property type="protein sequence ID" value="GIE00513.1"/>
    <property type="molecule type" value="Genomic_DNA"/>
</dbReference>
<protein>
    <submittedName>
        <fullName evidence="2">Uncharacterized protein</fullName>
    </submittedName>
</protein>